<keyword evidence="2" id="KW-1185">Reference proteome</keyword>
<gene>
    <name evidence="1" type="ORF">QFC21_000229</name>
</gene>
<sequence length="229" mass="24600">MDGVIYTLLTGAVAYACLLFGEFVGIALRDLFAQPKSQDRDASSTSPSKEKSNGADFPKSYRRAVVLDCICIALACLFYVGALVAYFVGSGNWRPDVTFALLLGPPGALLRFVLAKLNPKRMFANRFPMGTFIANMLATGVLAASYVVQRTSYRTNLSITGCNAMIGIEQGFCGCLSTVSTFTVEAKSITSRLWKLIYVVSSVVLGHLLILAIVGGVKWSAEGLGPFCH</sequence>
<proteinExistence type="predicted"/>
<evidence type="ECO:0000313" key="1">
    <source>
        <dbReference type="EMBL" id="KAJ9108908.1"/>
    </source>
</evidence>
<dbReference type="EMBL" id="JASBWT010000001">
    <property type="protein sequence ID" value="KAJ9108908.1"/>
    <property type="molecule type" value="Genomic_DNA"/>
</dbReference>
<protein>
    <submittedName>
        <fullName evidence="1">Uncharacterized protein</fullName>
    </submittedName>
</protein>
<organism evidence="1 2">
    <name type="scientific">Naganishia friedmannii</name>
    <dbReference type="NCBI Taxonomy" id="89922"/>
    <lineage>
        <taxon>Eukaryota</taxon>
        <taxon>Fungi</taxon>
        <taxon>Dikarya</taxon>
        <taxon>Basidiomycota</taxon>
        <taxon>Agaricomycotina</taxon>
        <taxon>Tremellomycetes</taxon>
        <taxon>Filobasidiales</taxon>
        <taxon>Filobasidiaceae</taxon>
        <taxon>Naganishia</taxon>
    </lineage>
</organism>
<dbReference type="Proteomes" id="UP001227268">
    <property type="component" value="Unassembled WGS sequence"/>
</dbReference>
<comment type="caution">
    <text evidence="1">The sequence shown here is derived from an EMBL/GenBank/DDBJ whole genome shotgun (WGS) entry which is preliminary data.</text>
</comment>
<accession>A0ACC2WAY7</accession>
<name>A0ACC2WAY7_9TREE</name>
<reference evidence="1" key="1">
    <citation type="submission" date="2023-04" db="EMBL/GenBank/DDBJ databases">
        <title>Draft Genome sequencing of Naganishia species isolated from polar environments using Oxford Nanopore Technology.</title>
        <authorList>
            <person name="Leo P."/>
            <person name="Venkateswaran K."/>
        </authorList>
    </citation>
    <scope>NUCLEOTIDE SEQUENCE</scope>
    <source>
        <strain evidence="1">MNA-CCFEE 5423</strain>
    </source>
</reference>
<evidence type="ECO:0000313" key="2">
    <source>
        <dbReference type="Proteomes" id="UP001227268"/>
    </source>
</evidence>